<keyword evidence="2" id="KW-1133">Transmembrane helix</keyword>
<dbReference type="InParanoid" id="W2S440"/>
<dbReference type="VEuPathDB" id="FungiDB:HMPREF1541_02601"/>
<feature type="compositionally biased region" description="Polar residues" evidence="1">
    <location>
        <begin position="793"/>
        <end position="804"/>
    </location>
</feature>
<proteinExistence type="predicted"/>
<dbReference type="Pfam" id="PF25886">
    <property type="entry name" value="Msy1"/>
    <property type="match status" value="1"/>
</dbReference>
<organism evidence="4 5">
    <name type="scientific">Cyphellophora europaea (strain CBS 101466)</name>
    <name type="common">Phialophora europaea</name>
    <dbReference type="NCBI Taxonomy" id="1220924"/>
    <lineage>
        <taxon>Eukaryota</taxon>
        <taxon>Fungi</taxon>
        <taxon>Dikarya</taxon>
        <taxon>Ascomycota</taxon>
        <taxon>Pezizomycotina</taxon>
        <taxon>Eurotiomycetes</taxon>
        <taxon>Chaetothyriomycetidae</taxon>
        <taxon>Chaetothyriales</taxon>
        <taxon>Cyphellophoraceae</taxon>
        <taxon>Cyphellophora</taxon>
    </lineage>
</organism>
<keyword evidence="2" id="KW-0472">Membrane</keyword>
<evidence type="ECO:0000313" key="5">
    <source>
        <dbReference type="Proteomes" id="UP000030752"/>
    </source>
</evidence>
<dbReference type="PANTHER" id="PTHR31323">
    <property type="entry name" value="MECHANOSENSITIVE ION CHANNEL PROTEIN MSY2"/>
    <property type="match status" value="1"/>
</dbReference>
<evidence type="ECO:0000256" key="1">
    <source>
        <dbReference type="SAM" id="MobiDB-lite"/>
    </source>
</evidence>
<dbReference type="EMBL" id="KB822718">
    <property type="protein sequence ID" value="ETN43442.1"/>
    <property type="molecule type" value="Genomic_DNA"/>
</dbReference>
<feature type="compositionally biased region" description="Basic and acidic residues" evidence="1">
    <location>
        <begin position="694"/>
        <end position="711"/>
    </location>
</feature>
<sequence>MPPPSQPANDVTIDIPLTKVTSKSTTGARKPTFGMSPVYSNNQNPPQYDDAYDEKHGDSATPMGRGGRRRKMEAAGKNSRDPQDGSLTWAGKIYSTIYNFSVITRYLLYVVPVAVIIAVPLVLGATVFPDASIGGVPMMFFFIWVMIVWCFLWVSKLVAQFLPYLFQFFCGVVSPGTRKYSAILTNLEIPLSLVGWAIASLVSFTIIVGTQRTPPPDSATISGWASIVQKILFATLFSTLVLLVEKTVVQLIQISYHRKSFDDKIKQSKYNIYLLTLLYDASRALFPPYCAEFAEEDYTISDTLDLVGSGRNSRGAHKRSGSNTPARLLQNIGRVKDNVTSAFGQVAQEITGKKTVFNPNSAHSIIVQALEKKHSTEALARRLWLSFVLEGRDALYPDDIAEVLGPDHATEAEEAFLALDADGNGDISLEEMILRMGEIGRSRHAITHSMRDVDQAIHVLDNLFMTVVFVAVILIFVAWLNSNFSTTLATTGTALLSLSFVFATTAQEVLGSCIFLFVKHPYDVGDRVDVNDEHYVVDRISLLYTIFRRVKDHRRTQVPHIVLNSLWIDNISRSKAMREQLSIYVSFDTTLEDVELLKKEMEAFVADKDNSRDFQPQVNIELTGIAEMSKLELKVEIIHKSNWANETLRASRRSKFMCALVLALRKVPIFGPGGGGAPAGDKANPTYSVAISDSEARENAQQFSDDKDKARMVPLNSNKPSDDGDHGHSSSNDLLKVPTAGSMQKESAALQGLTQRNAASDPARDRDERQEAIEEVRGMLRHESTTGRRRRSNSALSPTTSSNARFGAQTIPTVPDASPMEPANGPDQASRVSYFEDSNYKPAPLVPSKSPQQQYPYVQPPPPVVHSGPGPATLAAQGRHDSALLPNSPLNPQNQAHRGPGYIQGTSFPQPHPSQTSPPRNQQRPHELSTDSRDRSNSAGNRKPVPGIGEMKDRLLQSPK</sequence>
<feature type="transmembrane region" description="Helical" evidence="2">
    <location>
        <begin position="459"/>
        <end position="480"/>
    </location>
</feature>
<dbReference type="PROSITE" id="PS50222">
    <property type="entry name" value="EF_HAND_2"/>
    <property type="match status" value="1"/>
</dbReference>
<accession>W2S440</accession>
<protein>
    <recommendedName>
        <fullName evidence="3">EF-hand domain-containing protein</fullName>
    </recommendedName>
</protein>
<feature type="transmembrane region" description="Helical" evidence="2">
    <location>
        <begin position="135"/>
        <end position="155"/>
    </location>
</feature>
<dbReference type="GO" id="GO:0005509">
    <property type="term" value="F:calcium ion binding"/>
    <property type="evidence" value="ECO:0007669"/>
    <property type="project" value="InterPro"/>
</dbReference>
<feature type="transmembrane region" description="Helical" evidence="2">
    <location>
        <begin position="106"/>
        <end position="128"/>
    </location>
</feature>
<dbReference type="GO" id="GO:0016020">
    <property type="term" value="C:membrane"/>
    <property type="evidence" value="ECO:0007669"/>
    <property type="project" value="InterPro"/>
</dbReference>
<dbReference type="InterPro" id="IPR018247">
    <property type="entry name" value="EF_Hand_1_Ca_BS"/>
</dbReference>
<dbReference type="PANTHER" id="PTHR31323:SF14">
    <property type="entry name" value="MECHANOSENSITIVE ION CHANNEL PROTEIN MSY2"/>
    <property type="match status" value="1"/>
</dbReference>
<dbReference type="Proteomes" id="UP000030752">
    <property type="component" value="Unassembled WGS sequence"/>
</dbReference>
<dbReference type="STRING" id="1220924.W2S440"/>
<dbReference type="InterPro" id="IPR058650">
    <property type="entry name" value="Msy1/2-like"/>
</dbReference>
<dbReference type="GO" id="GO:0005262">
    <property type="term" value="F:calcium channel activity"/>
    <property type="evidence" value="ECO:0007669"/>
    <property type="project" value="TreeGrafter"/>
</dbReference>
<feature type="compositionally biased region" description="Low complexity" evidence="1">
    <location>
        <begin position="846"/>
        <end position="857"/>
    </location>
</feature>
<dbReference type="PROSITE" id="PS00018">
    <property type="entry name" value="EF_HAND_1"/>
    <property type="match status" value="1"/>
</dbReference>
<dbReference type="AlphaFoldDB" id="W2S440"/>
<feature type="compositionally biased region" description="Basic and acidic residues" evidence="1">
    <location>
        <begin position="762"/>
        <end position="786"/>
    </location>
</feature>
<feature type="transmembrane region" description="Helical" evidence="2">
    <location>
        <begin position="221"/>
        <end position="244"/>
    </location>
</feature>
<name>W2S440_CYPE1</name>
<keyword evidence="5" id="KW-1185">Reference proteome</keyword>
<reference evidence="4 5" key="1">
    <citation type="submission" date="2013-03" db="EMBL/GenBank/DDBJ databases">
        <title>The Genome Sequence of Phialophora europaea CBS 101466.</title>
        <authorList>
            <consortium name="The Broad Institute Genomics Platform"/>
            <person name="Cuomo C."/>
            <person name="de Hoog S."/>
            <person name="Gorbushina A."/>
            <person name="Walker B."/>
            <person name="Young S.K."/>
            <person name="Zeng Q."/>
            <person name="Gargeya S."/>
            <person name="Fitzgerald M."/>
            <person name="Haas B."/>
            <person name="Abouelleil A."/>
            <person name="Allen A.W."/>
            <person name="Alvarado L."/>
            <person name="Arachchi H.M."/>
            <person name="Berlin A.M."/>
            <person name="Chapman S.B."/>
            <person name="Gainer-Dewar J."/>
            <person name="Goldberg J."/>
            <person name="Griggs A."/>
            <person name="Gujja S."/>
            <person name="Hansen M."/>
            <person name="Howarth C."/>
            <person name="Imamovic A."/>
            <person name="Ireland A."/>
            <person name="Larimer J."/>
            <person name="McCowan C."/>
            <person name="Murphy C."/>
            <person name="Pearson M."/>
            <person name="Poon T.W."/>
            <person name="Priest M."/>
            <person name="Roberts A."/>
            <person name="Saif S."/>
            <person name="Shea T."/>
            <person name="Sisk P."/>
            <person name="Sykes S."/>
            <person name="Wortman J."/>
            <person name="Nusbaum C."/>
            <person name="Birren B."/>
        </authorList>
    </citation>
    <scope>NUCLEOTIDE SEQUENCE [LARGE SCALE GENOMIC DNA]</scope>
    <source>
        <strain evidence="4 5">CBS 101466</strain>
    </source>
</reference>
<feature type="compositionally biased region" description="Basic and acidic residues" evidence="1">
    <location>
        <begin position="72"/>
        <end position="83"/>
    </location>
</feature>
<dbReference type="GO" id="GO:0006874">
    <property type="term" value="P:intracellular calcium ion homeostasis"/>
    <property type="evidence" value="ECO:0007669"/>
    <property type="project" value="TreeGrafter"/>
</dbReference>
<feature type="domain" description="EF-hand" evidence="3">
    <location>
        <begin position="407"/>
        <end position="442"/>
    </location>
</feature>
<dbReference type="Pfam" id="PF00924">
    <property type="entry name" value="MS_channel_2nd"/>
    <property type="match status" value="1"/>
</dbReference>
<dbReference type="OrthoDB" id="544685at2759"/>
<dbReference type="InterPro" id="IPR010920">
    <property type="entry name" value="LSM_dom_sf"/>
</dbReference>
<dbReference type="HOGENOM" id="CLU_010480_0_1_1"/>
<dbReference type="InterPro" id="IPR002048">
    <property type="entry name" value="EF_hand_dom"/>
</dbReference>
<evidence type="ECO:0000259" key="3">
    <source>
        <dbReference type="PROSITE" id="PS50222"/>
    </source>
</evidence>
<feature type="compositionally biased region" description="Basic and acidic residues" evidence="1">
    <location>
        <begin position="924"/>
        <end position="936"/>
    </location>
</feature>
<dbReference type="SUPFAM" id="SSF50182">
    <property type="entry name" value="Sm-like ribonucleoproteins"/>
    <property type="match status" value="1"/>
</dbReference>
<feature type="compositionally biased region" description="Basic and acidic residues" evidence="1">
    <location>
        <begin position="950"/>
        <end position="960"/>
    </location>
</feature>
<evidence type="ECO:0000313" key="4">
    <source>
        <dbReference type="EMBL" id="ETN43442.1"/>
    </source>
</evidence>
<gene>
    <name evidence="4" type="ORF">HMPREF1541_02601</name>
</gene>
<feature type="region of interest" description="Disordered" evidence="1">
    <location>
        <begin position="693"/>
        <end position="960"/>
    </location>
</feature>
<feature type="region of interest" description="Disordered" evidence="1">
    <location>
        <begin position="1"/>
        <end position="83"/>
    </location>
</feature>
<feature type="compositionally biased region" description="Polar residues" evidence="1">
    <location>
        <begin position="904"/>
        <end position="922"/>
    </location>
</feature>
<dbReference type="RefSeq" id="XP_008715178.1">
    <property type="nucleotide sequence ID" value="XM_008716956.1"/>
</dbReference>
<evidence type="ECO:0000256" key="2">
    <source>
        <dbReference type="SAM" id="Phobius"/>
    </source>
</evidence>
<dbReference type="eggNOG" id="KOG4629">
    <property type="taxonomic scope" value="Eukaryota"/>
</dbReference>
<feature type="transmembrane region" description="Helical" evidence="2">
    <location>
        <begin position="189"/>
        <end position="209"/>
    </location>
</feature>
<dbReference type="InterPro" id="IPR006685">
    <property type="entry name" value="MscS_channel_2nd"/>
</dbReference>
<dbReference type="GeneID" id="19969940"/>
<keyword evidence="2" id="KW-0812">Transmembrane</keyword>